<dbReference type="Proteomes" id="UP000824533">
    <property type="component" value="Linkage Group LG07"/>
</dbReference>
<evidence type="ECO:0000313" key="2">
    <source>
        <dbReference type="Proteomes" id="UP000824533"/>
    </source>
</evidence>
<proteinExistence type="predicted"/>
<protein>
    <submittedName>
        <fullName evidence="1">Uncharacterized protein</fullName>
    </submittedName>
</protein>
<organism evidence="1 2">
    <name type="scientific">Dendrolimus kikuchii</name>
    <dbReference type="NCBI Taxonomy" id="765133"/>
    <lineage>
        <taxon>Eukaryota</taxon>
        <taxon>Metazoa</taxon>
        <taxon>Ecdysozoa</taxon>
        <taxon>Arthropoda</taxon>
        <taxon>Hexapoda</taxon>
        <taxon>Insecta</taxon>
        <taxon>Pterygota</taxon>
        <taxon>Neoptera</taxon>
        <taxon>Endopterygota</taxon>
        <taxon>Lepidoptera</taxon>
        <taxon>Glossata</taxon>
        <taxon>Ditrysia</taxon>
        <taxon>Bombycoidea</taxon>
        <taxon>Lasiocampidae</taxon>
        <taxon>Dendrolimus</taxon>
    </lineage>
</organism>
<comment type="caution">
    <text evidence="1">The sequence shown here is derived from an EMBL/GenBank/DDBJ whole genome shotgun (WGS) entry which is preliminary data.</text>
</comment>
<name>A0ACC1D974_9NEOP</name>
<reference evidence="1 2" key="1">
    <citation type="journal article" date="2021" name="Front. Genet.">
        <title>Chromosome-Level Genome Assembly Reveals Significant Gene Expansion in the Toll and IMD Signaling Pathways of Dendrolimus kikuchii.</title>
        <authorList>
            <person name="Zhou J."/>
            <person name="Wu P."/>
            <person name="Xiong Z."/>
            <person name="Liu N."/>
            <person name="Zhao N."/>
            <person name="Ji M."/>
            <person name="Qiu Y."/>
            <person name="Yang B."/>
        </authorList>
    </citation>
    <scope>NUCLEOTIDE SEQUENCE [LARGE SCALE GENOMIC DNA]</scope>
    <source>
        <strain evidence="1">Ann1</strain>
    </source>
</reference>
<sequence>MYPTKVILSDGSSINIRYHEPRRIIKLPLDLSQLSEDERKIRLEKRKPKKKVKIIDDIEDDFNAKKYLRFIKK</sequence>
<evidence type="ECO:0000313" key="1">
    <source>
        <dbReference type="EMBL" id="KAJ0179977.1"/>
    </source>
</evidence>
<dbReference type="EMBL" id="CM034393">
    <property type="protein sequence ID" value="KAJ0179977.1"/>
    <property type="molecule type" value="Genomic_DNA"/>
</dbReference>
<keyword evidence="2" id="KW-1185">Reference proteome</keyword>
<accession>A0ACC1D974</accession>
<gene>
    <name evidence="1" type="ORF">K1T71_004568</name>
</gene>